<dbReference type="Gene3D" id="3.30.460.10">
    <property type="entry name" value="Beta Polymerase, domain 2"/>
    <property type="match status" value="1"/>
</dbReference>
<reference evidence="12 13" key="1">
    <citation type="submission" date="2015-10" db="EMBL/GenBank/DDBJ databases">
        <title>Transcriptomic analysis of a linuron degrading triple-species bacterial consortium.</title>
        <authorList>
            <person name="Albers P."/>
        </authorList>
    </citation>
    <scope>NUCLEOTIDE SEQUENCE [LARGE SCALE GENOMIC DNA]</scope>
    <source>
        <strain evidence="12 13">WDL6</strain>
    </source>
</reference>
<comment type="function">
    <text evidence="7">In eubacteria ppGpp (guanosine 3'-diphosphate 5'-diphosphate) is a mediator of the stringent response that coordinates a variety of cellular activities in response to changes in nutritional abundance.</text>
</comment>
<dbReference type="RefSeq" id="WP_068459097.1">
    <property type="nucleotide sequence ID" value="NZ_LMTR01000015.1"/>
</dbReference>
<dbReference type="InterPro" id="IPR012676">
    <property type="entry name" value="TGS-like"/>
</dbReference>
<dbReference type="SMART" id="SM00954">
    <property type="entry name" value="RelA_SpoT"/>
    <property type="match status" value="1"/>
</dbReference>
<dbReference type="CDD" id="cd05399">
    <property type="entry name" value="NT_Rel-Spo_like"/>
    <property type="match status" value="1"/>
</dbReference>
<dbReference type="SMART" id="SM00471">
    <property type="entry name" value="HDc"/>
    <property type="match status" value="1"/>
</dbReference>
<accession>A0A109BP14</accession>
<dbReference type="Pfam" id="PF02824">
    <property type="entry name" value="TGS"/>
    <property type="match status" value="1"/>
</dbReference>
<evidence type="ECO:0000259" key="9">
    <source>
        <dbReference type="PROSITE" id="PS51671"/>
    </source>
</evidence>
<dbReference type="SUPFAM" id="SSF81271">
    <property type="entry name" value="TGS-like"/>
    <property type="match status" value="1"/>
</dbReference>
<keyword evidence="8" id="KW-0175">Coiled coil</keyword>
<dbReference type="SUPFAM" id="SSF81301">
    <property type="entry name" value="Nucleotidyltransferase"/>
    <property type="match status" value="1"/>
</dbReference>
<evidence type="ECO:0000256" key="2">
    <source>
        <dbReference type="ARBA" id="ARBA00014315"/>
    </source>
</evidence>
<evidence type="ECO:0000313" key="13">
    <source>
        <dbReference type="Proteomes" id="UP000059074"/>
    </source>
</evidence>
<dbReference type="InterPro" id="IPR004811">
    <property type="entry name" value="RelA/Spo_fam"/>
</dbReference>
<dbReference type="CDD" id="cd00077">
    <property type="entry name" value="HDc"/>
    <property type="match status" value="1"/>
</dbReference>
<comment type="similarity">
    <text evidence="7">Belongs to the relA/spoT family.</text>
</comment>
<dbReference type="AlphaFoldDB" id="A0A109BP14"/>
<dbReference type="InterPro" id="IPR045600">
    <property type="entry name" value="RelA/SpoT_AH_RIS"/>
</dbReference>
<feature type="domain" description="TGS" evidence="11">
    <location>
        <begin position="394"/>
        <end position="459"/>
    </location>
</feature>
<dbReference type="Pfam" id="PF13291">
    <property type="entry name" value="ACT_4"/>
    <property type="match status" value="1"/>
</dbReference>
<evidence type="ECO:0000259" key="10">
    <source>
        <dbReference type="PROSITE" id="PS51831"/>
    </source>
</evidence>
<dbReference type="Pfam" id="PF13328">
    <property type="entry name" value="HD_4"/>
    <property type="match status" value="1"/>
</dbReference>
<dbReference type="InterPro" id="IPR002912">
    <property type="entry name" value="ACT_dom"/>
</dbReference>
<evidence type="ECO:0000256" key="6">
    <source>
        <dbReference type="ARBA" id="ARBA00048244"/>
    </source>
</evidence>
<dbReference type="PROSITE" id="PS51671">
    <property type="entry name" value="ACT"/>
    <property type="match status" value="1"/>
</dbReference>
<dbReference type="STRING" id="121290.APY04_0303"/>
<keyword evidence="3" id="KW-0342">GTP-binding</keyword>
<dbReference type="PROSITE" id="PS51831">
    <property type="entry name" value="HD"/>
    <property type="match status" value="1"/>
</dbReference>
<dbReference type="PANTHER" id="PTHR21262:SF36">
    <property type="entry name" value="BIFUNCTIONAL (P)PPGPP SYNTHASE_HYDROLASE SPOT"/>
    <property type="match status" value="1"/>
</dbReference>
<dbReference type="SUPFAM" id="SSF55021">
    <property type="entry name" value="ACT-like"/>
    <property type="match status" value="1"/>
</dbReference>
<dbReference type="InterPro" id="IPR006674">
    <property type="entry name" value="HD_domain"/>
</dbReference>
<proteinExistence type="inferred from homology"/>
<dbReference type="GO" id="GO:0008893">
    <property type="term" value="F:guanosine-3',5'-bis(diphosphate) 3'-diphosphatase activity"/>
    <property type="evidence" value="ECO:0007669"/>
    <property type="project" value="TreeGrafter"/>
</dbReference>
<keyword evidence="12" id="KW-0418">Kinase</keyword>
<keyword evidence="3" id="KW-0547">Nucleotide-binding</keyword>
<gene>
    <name evidence="12" type="ORF">APY04_0303</name>
</gene>
<feature type="domain" description="HD" evidence="10">
    <location>
        <begin position="45"/>
        <end position="144"/>
    </location>
</feature>
<dbReference type="InterPro" id="IPR012675">
    <property type="entry name" value="Beta-grasp_dom_sf"/>
</dbReference>
<name>A0A109BP14_HYPSL</name>
<dbReference type="InterPro" id="IPR003607">
    <property type="entry name" value="HD/PDEase_dom"/>
</dbReference>
<dbReference type="NCBIfam" id="TIGR00691">
    <property type="entry name" value="spoT_relA"/>
    <property type="match status" value="1"/>
</dbReference>
<dbReference type="Gene3D" id="3.30.70.260">
    <property type="match status" value="1"/>
</dbReference>
<comment type="caution">
    <text evidence="12">The sequence shown here is derived from an EMBL/GenBank/DDBJ whole genome shotgun (WGS) entry which is preliminary data.</text>
</comment>
<dbReference type="GO" id="GO:0042594">
    <property type="term" value="P:response to starvation"/>
    <property type="evidence" value="ECO:0007669"/>
    <property type="project" value="TreeGrafter"/>
</dbReference>
<dbReference type="InterPro" id="IPR043519">
    <property type="entry name" value="NT_sf"/>
</dbReference>
<dbReference type="Proteomes" id="UP000059074">
    <property type="component" value="Unassembled WGS sequence"/>
</dbReference>
<dbReference type="PATRIC" id="fig|121290.4.peg.2955"/>
<comment type="catalytic activity">
    <reaction evidence="6">
        <text>GTP + ATP = guanosine 3'-diphosphate 5'-triphosphate + AMP</text>
        <dbReference type="Rhea" id="RHEA:22088"/>
        <dbReference type="ChEBI" id="CHEBI:30616"/>
        <dbReference type="ChEBI" id="CHEBI:37565"/>
        <dbReference type="ChEBI" id="CHEBI:142410"/>
        <dbReference type="ChEBI" id="CHEBI:456215"/>
        <dbReference type="EC" id="2.7.6.5"/>
    </reaction>
</comment>
<dbReference type="GO" id="GO:0005886">
    <property type="term" value="C:plasma membrane"/>
    <property type="evidence" value="ECO:0007669"/>
    <property type="project" value="TreeGrafter"/>
</dbReference>
<dbReference type="EC" id="2.7.6.5" evidence="1"/>
<dbReference type="GO" id="GO:0016301">
    <property type="term" value="F:kinase activity"/>
    <property type="evidence" value="ECO:0007669"/>
    <property type="project" value="UniProtKB-KW"/>
</dbReference>
<evidence type="ECO:0000256" key="8">
    <source>
        <dbReference type="SAM" id="Coils"/>
    </source>
</evidence>
<evidence type="ECO:0000256" key="7">
    <source>
        <dbReference type="RuleBase" id="RU003847"/>
    </source>
</evidence>
<dbReference type="GO" id="GO:0008728">
    <property type="term" value="F:GTP diphosphokinase activity"/>
    <property type="evidence" value="ECO:0007669"/>
    <property type="project" value="UniProtKB-EC"/>
</dbReference>
<keyword evidence="13" id="KW-1185">Reference proteome</keyword>
<evidence type="ECO:0000259" key="11">
    <source>
        <dbReference type="PROSITE" id="PS51880"/>
    </source>
</evidence>
<keyword evidence="12" id="KW-0808">Transferase</keyword>
<dbReference type="InterPro" id="IPR033655">
    <property type="entry name" value="TGS_RelA/SpoT"/>
</dbReference>
<protein>
    <recommendedName>
        <fullName evidence="2">GTP pyrophosphokinase rsh</fullName>
        <ecNumber evidence="1">2.7.6.5</ecNumber>
    </recommendedName>
    <alternativeName>
        <fullName evidence="5">(p)ppGpp synthase</fullName>
    </alternativeName>
    <alternativeName>
        <fullName evidence="4">ATP:GTP 3'-pyrophosphotransferase</fullName>
    </alternativeName>
</protein>
<feature type="coiled-coil region" evidence="8">
    <location>
        <begin position="195"/>
        <end position="222"/>
    </location>
</feature>
<dbReference type="InterPro" id="IPR045865">
    <property type="entry name" value="ACT-like_dom_sf"/>
</dbReference>
<dbReference type="PROSITE" id="PS51880">
    <property type="entry name" value="TGS"/>
    <property type="match status" value="1"/>
</dbReference>
<evidence type="ECO:0000313" key="12">
    <source>
        <dbReference type="EMBL" id="KWT72020.1"/>
    </source>
</evidence>
<dbReference type="CDD" id="cd01668">
    <property type="entry name" value="TGS_RSH"/>
    <property type="match status" value="1"/>
</dbReference>
<evidence type="ECO:0000256" key="5">
    <source>
        <dbReference type="ARBA" id="ARBA00032407"/>
    </source>
</evidence>
<dbReference type="Gene3D" id="1.10.3210.10">
    <property type="entry name" value="Hypothetical protein af1432"/>
    <property type="match status" value="1"/>
</dbReference>
<dbReference type="FunFam" id="3.10.20.30:FF:000002">
    <property type="entry name" value="GTP pyrophosphokinase (RelA/SpoT)"/>
    <property type="match status" value="1"/>
</dbReference>
<dbReference type="FunFam" id="3.30.460.10:FF:000001">
    <property type="entry name" value="GTP pyrophosphokinase RelA"/>
    <property type="match status" value="1"/>
</dbReference>
<feature type="domain" description="ACT" evidence="9">
    <location>
        <begin position="680"/>
        <end position="754"/>
    </location>
</feature>
<dbReference type="FunFam" id="1.10.3210.10:FF:000001">
    <property type="entry name" value="GTP pyrophosphokinase RelA"/>
    <property type="match status" value="1"/>
</dbReference>
<dbReference type="EMBL" id="LMTR01000015">
    <property type="protein sequence ID" value="KWT72020.1"/>
    <property type="molecule type" value="Genomic_DNA"/>
</dbReference>
<evidence type="ECO:0000256" key="1">
    <source>
        <dbReference type="ARBA" id="ARBA00013251"/>
    </source>
</evidence>
<dbReference type="SUPFAM" id="SSF109604">
    <property type="entry name" value="HD-domain/PDEase-like"/>
    <property type="match status" value="1"/>
</dbReference>
<dbReference type="InterPro" id="IPR007685">
    <property type="entry name" value="RelA_SpoT"/>
</dbReference>
<dbReference type="GO" id="GO:0015969">
    <property type="term" value="P:guanosine tetraphosphate metabolic process"/>
    <property type="evidence" value="ECO:0007669"/>
    <property type="project" value="InterPro"/>
</dbReference>
<dbReference type="Pfam" id="PF19296">
    <property type="entry name" value="RelA_AH_RIS"/>
    <property type="match status" value="1"/>
</dbReference>
<dbReference type="InterPro" id="IPR004095">
    <property type="entry name" value="TGS"/>
</dbReference>
<dbReference type="Pfam" id="PF04607">
    <property type="entry name" value="RelA_SpoT"/>
    <property type="match status" value="1"/>
</dbReference>
<evidence type="ECO:0000256" key="3">
    <source>
        <dbReference type="ARBA" id="ARBA00023134"/>
    </source>
</evidence>
<dbReference type="GO" id="GO:0005525">
    <property type="term" value="F:GTP binding"/>
    <property type="evidence" value="ECO:0007669"/>
    <property type="project" value="UniProtKB-KW"/>
</dbReference>
<dbReference type="OrthoDB" id="9805041at2"/>
<organism evidence="12 13">
    <name type="scientific">Hyphomicrobium sulfonivorans</name>
    <dbReference type="NCBI Taxonomy" id="121290"/>
    <lineage>
        <taxon>Bacteria</taxon>
        <taxon>Pseudomonadati</taxon>
        <taxon>Pseudomonadota</taxon>
        <taxon>Alphaproteobacteria</taxon>
        <taxon>Hyphomicrobiales</taxon>
        <taxon>Hyphomicrobiaceae</taxon>
        <taxon>Hyphomicrobium</taxon>
    </lineage>
</organism>
<dbReference type="CDD" id="cd04876">
    <property type="entry name" value="ACT_RelA-SpoT"/>
    <property type="match status" value="1"/>
</dbReference>
<sequence>MMRQYELVERVLSYDPKADEALLNRAYVYAMKAHGNQKRASGDPYFTHPLEVAAILTDLKLDDATIVTALLHDVIEDTPVTRAEIDQLFGPEIGRLVDGLTKIRRLDLVTKKAEQAENFRKLLVAISSDIRVLLVKLADRVHNMRTMEYMKPESRKRISEETLDIYAPLAARMGMEQVREELEDHAFRWLHPDAYAAVTAKLAELRKTNQNLVEEIRAALAAKLAEVGIDAEVSGREKKPYAIWRKMANKQISLEQLSDIYAFRVITKSIDDCYRVLGVAHTTWRTVPGRFKDYISTPKQNNYQSIHTTIVGPRHQRVELQIRSRMMHEIAEYGVAAHAIYKDAARLNGQAQSQVQSSDEFQRDSGPYVWLRRLVETLLEGSNSEEFLEHTKLELFQDQVFCFSPKGRLIALPRGATPLDFAYAVHTDVGNAAVGAFVNGRRVPIDSTLRNGDEVEIETAKNHTPPVAWENLVVTGRARSAIRRAARDAVRRQYSELGRRLIAAQFDRLGEELTDDVLKKALPRLGYKSADDVLAAVGRDELDIENVLKAAIPEALEQAANKQEGYRRTRRFGRASGQEGWFNIDRVMSLKFREGGDENGESVAGASSGLAIRGVRDDLPVTFEPGGAVPGDRIVGVMIPGEGIRIFQIHSPHLRDYEHEGWIDVTWDVDPDTPQRFPARISVTALNEPGTLAQISKVIGEAGGNIDNVRMVRRASDFTEMRIELEVLDLVHLNHIIAGLREKAVVNKVERVFD</sequence>
<keyword evidence="12" id="KW-0378">Hydrolase</keyword>
<dbReference type="PANTHER" id="PTHR21262">
    <property type="entry name" value="GUANOSINE-3',5'-BIS DIPHOSPHATE 3'-PYROPHOSPHOHYDROLASE"/>
    <property type="match status" value="1"/>
</dbReference>
<evidence type="ECO:0000256" key="4">
    <source>
        <dbReference type="ARBA" id="ARBA00029754"/>
    </source>
</evidence>
<dbReference type="Gene3D" id="3.10.20.30">
    <property type="match status" value="1"/>
</dbReference>
<dbReference type="GO" id="GO:0015949">
    <property type="term" value="P:nucleobase-containing small molecule interconversion"/>
    <property type="evidence" value="ECO:0007669"/>
    <property type="project" value="UniProtKB-ARBA"/>
</dbReference>